<evidence type="ECO:0000313" key="1">
    <source>
        <dbReference type="EMBL" id="CAI9941811.1"/>
    </source>
</evidence>
<organism evidence="1">
    <name type="scientific">Hexamita inflata</name>
    <dbReference type="NCBI Taxonomy" id="28002"/>
    <lineage>
        <taxon>Eukaryota</taxon>
        <taxon>Metamonada</taxon>
        <taxon>Diplomonadida</taxon>
        <taxon>Hexamitidae</taxon>
        <taxon>Hexamitinae</taxon>
        <taxon>Hexamita</taxon>
    </lineage>
</organism>
<name>A0AA86PNG2_9EUKA</name>
<dbReference type="Proteomes" id="UP001642409">
    <property type="component" value="Unassembled WGS sequence"/>
</dbReference>
<dbReference type="EMBL" id="CAXDID020000030">
    <property type="protein sequence ID" value="CAL5993197.1"/>
    <property type="molecule type" value="Genomic_DNA"/>
</dbReference>
<evidence type="ECO:0000313" key="2">
    <source>
        <dbReference type="EMBL" id="CAL5993197.1"/>
    </source>
</evidence>
<reference evidence="2 3" key="2">
    <citation type="submission" date="2024-07" db="EMBL/GenBank/DDBJ databases">
        <authorList>
            <person name="Akdeniz Z."/>
        </authorList>
    </citation>
    <scope>NUCLEOTIDE SEQUENCE [LARGE SCALE GENOMIC DNA]</scope>
</reference>
<dbReference type="AlphaFoldDB" id="A0AA86PNG2"/>
<comment type="caution">
    <text evidence="1">The sequence shown here is derived from an EMBL/GenBank/DDBJ whole genome shotgun (WGS) entry which is preliminary data.</text>
</comment>
<keyword evidence="3" id="KW-1185">Reference proteome</keyword>
<protein>
    <submittedName>
        <fullName evidence="2">Hypothetical_protein</fullName>
    </submittedName>
</protein>
<evidence type="ECO:0000313" key="3">
    <source>
        <dbReference type="Proteomes" id="UP001642409"/>
    </source>
</evidence>
<dbReference type="EMBL" id="CATOUU010000697">
    <property type="protein sequence ID" value="CAI9941811.1"/>
    <property type="molecule type" value="Genomic_DNA"/>
</dbReference>
<sequence>MLPERRLTDFGATQQIFMLTVADSKANCTNEKVSARSETKPQMQELAALQQAESKLVDQVTNENKLILIFRARKVYKEDYFLQFNKRVPLHTWLIKIQQVQIRHFSFQTEL</sequence>
<proteinExistence type="predicted"/>
<gene>
    <name evidence="2" type="ORF">HINF_LOCUS12944</name>
    <name evidence="1" type="ORF">HINF_LOCUS29456</name>
</gene>
<accession>A0AA86PNG2</accession>
<reference evidence="1" key="1">
    <citation type="submission" date="2023-06" db="EMBL/GenBank/DDBJ databases">
        <authorList>
            <person name="Kurt Z."/>
        </authorList>
    </citation>
    <scope>NUCLEOTIDE SEQUENCE</scope>
</reference>